<evidence type="ECO:0000256" key="3">
    <source>
        <dbReference type="ARBA" id="ARBA00022692"/>
    </source>
</evidence>
<evidence type="ECO:0000256" key="7">
    <source>
        <dbReference type="ARBA" id="ARBA00023136"/>
    </source>
</evidence>
<feature type="region of interest" description="Disordered" evidence="9">
    <location>
        <begin position="217"/>
        <end position="239"/>
    </location>
</feature>
<feature type="transmembrane region" description="Helical" evidence="8">
    <location>
        <begin position="127"/>
        <end position="147"/>
    </location>
</feature>
<protein>
    <recommendedName>
        <fullName evidence="8">Ion-translocating oxidoreductase complex subunit E</fullName>
        <ecNumber evidence="8">7.-.-.-</ecNumber>
    </recommendedName>
    <alternativeName>
        <fullName evidence="8">Rnf electron transport complex subunit E</fullName>
    </alternativeName>
</protein>
<dbReference type="OrthoDB" id="9782945at2"/>
<dbReference type="Proteomes" id="UP000013047">
    <property type="component" value="Unassembled WGS sequence"/>
</dbReference>
<evidence type="ECO:0000256" key="6">
    <source>
        <dbReference type="ARBA" id="ARBA00022989"/>
    </source>
</evidence>
<dbReference type="GO" id="GO:0022900">
    <property type="term" value="P:electron transport chain"/>
    <property type="evidence" value="ECO:0007669"/>
    <property type="project" value="UniProtKB-UniRule"/>
</dbReference>
<comment type="subcellular location">
    <subcellularLocation>
        <location evidence="8">Cell inner membrane</location>
        <topology evidence="8">Multi-pass membrane protein</topology>
    </subcellularLocation>
    <subcellularLocation>
        <location evidence="1">Endomembrane system</location>
        <topology evidence="1">Multi-pass membrane protein</topology>
    </subcellularLocation>
</comment>
<evidence type="ECO:0000313" key="11">
    <source>
        <dbReference type="Proteomes" id="UP000013047"/>
    </source>
</evidence>
<dbReference type="RefSeq" id="WP_004355743.1">
    <property type="nucleotide sequence ID" value="NZ_AMXF01000003.1"/>
</dbReference>
<evidence type="ECO:0000256" key="5">
    <source>
        <dbReference type="ARBA" id="ARBA00022982"/>
    </source>
</evidence>
<comment type="caution">
    <text evidence="10">The sequence shown here is derived from an EMBL/GenBank/DDBJ whole genome shotgun (WGS) entry which is preliminary data.</text>
</comment>
<dbReference type="InterPro" id="IPR003667">
    <property type="entry name" value="NqrDE/RnfAE"/>
</dbReference>
<keyword evidence="7 8" id="KW-0472">Membrane</keyword>
<evidence type="ECO:0000256" key="4">
    <source>
        <dbReference type="ARBA" id="ARBA00022967"/>
    </source>
</evidence>
<keyword evidence="5 8" id="KW-0249">Electron transport</keyword>
<keyword evidence="4 8" id="KW-1278">Translocase</keyword>
<dbReference type="EMBL" id="AMXF01000003">
    <property type="protein sequence ID" value="ENO98924.1"/>
    <property type="molecule type" value="Genomic_DNA"/>
</dbReference>
<feature type="transmembrane region" description="Helical" evidence="8">
    <location>
        <begin position="154"/>
        <end position="176"/>
    </location>
</feature>
<evidence type="ECO:0000256" key="9">
    <source>
        <dbReference type="SAM" id="MobiDB-lite"/>
    </source>
</evidence>
<dbReference type="PIRSF" id="PIRSF006102">
    <property type="entry name" value="NQR_DE"/>
    <property type="match status" value="1"/>
</dbReference>
<evidence type="ECO:0000256" key="2">
    <source>
        <dbReference type="ARBA" id="ARBA00022448"/>
    </source>
</evidence>
<dbReference type="PANTHER" id="PTHR30586:SF0">
    <property type="entry name" value="ION-TRANSLOCATING OXIDOREDUCTASE COMPLEX SUBUNIT E"/>
    <property type="match status" value="1"/>
</dbReference>
<feature type="transmembrane region" description="Helical" evidence="8">
    <location>
        <begin position="96"/>
        <end position="115"/>
    </location>
</feature>
<feature type="transmembrane region" description="Helical" evidence="8">
    <location>
        <begin position="71"/>
        <end position="89"/>
    </location>
</feature>
<dbReference type="AlphaFoldDB" id="N7A3U3"/>
<dbReference type="GO" id="GO:0005886">
    <property type="term" value="C:plasma membrane"/>
    <property type="evidence" value="ECO:0007669"/>
    <property type="project" value="UniProtKB-SubCell"/>
</dbReference>
<evidence type="ECO:0000313" key="10">
    <source>
        <dbReference type="EMBL" id="ENO98924.1"/>
    </source>
</evidence>
<name>N7A3U3_9RHOO</name>
<keyword evidence="8" id="KW-1003">Cell membrane</keyword>
<keyword evidence="2 8" id="KW-0813">Transport</keyword>
<comment type="function">
    <text evidence="8">Part of a membrane-bound complex that couples electron transfer with translocation of ions across the membrane.</text>
</comment>
<organism evidence="10 11">
    <name type="scientific">Thauera phenylacetica B4P</name>
    <dbReference type="NCBI Taxonomy" id="1234382"/>
    <lineage>
        <taxon>Bacteria</taxon>
        <taxon>Pseudomonadati</taxon>
        <taxon>Pseudomonadota</taxon>
        <taxon>Betaproteobacteria</taxon>
        <taxon>Rhodocyclales</taxon>
        <taxon>Zoogloeaceae</taxon>
        <taxon>Thauera</taxon>
    </lineage>
</organism>
<dbReference type="Pfam" id="PF02508">
    <property type="entry name" value="Rnf-Nqr"/>
    <property type="match status" value="1"/>
</dbReference>
<dbReference type="EC" id="7.-.-.-" evidence="8"/>
<keyword evidence="3 8" id="KW-0812">Transmembrane</keyword>
<dbReference type="HAMAP" id="MF_00478">
    <property type="entry name" value="RsxE_RnfE"/>
    <property type="match status" value="1"/>
</dbReference>
<dbReference type="GO" id="GO:0012505">
    <property type="term" value="C:endomembrane system"/>
    <property type="evidence" value="ECO:0007669"/>
    <property type="project" value="UniProtKB-SubCell"/>
</dbReference>
<dbReference type="PANTHER" id="PTHR30586">
    <property type="entry name" value="ELECTRON TRANSPORT COMPLEX PROTEIN RNFE"/>
    <property type="match status" value="1"/>
</dbReference>
<feature type="transmembrane region" description="Helical" evidence="8">
    <location>
        <begin position="182"/>
        <end position="206"/>
    </location>
</feature>
<reference evidence="10 11" key="1">
    <citation type="submission" date="2012-09" db="EMBL/GenBank/DDBJ databases">
        <title>Draft Genome Sequences of 6 Strains from Genus Thauera.</title>
        <authorList>
            <person name="Liu B."/>
            <person name="Shapleigh J.P."/>
            <person name="Frostegard A.H."/>
        </authorList>
    </citation>
    <scope>NUCLEOTIDE SEQUENCE [LARGE SCALE GENOMIC DNA]</scope>
    <source>
        <strain evidence="10 11">B4P</strain>
    </source>
</reference>
<feature type="transmembrane region" description="Helical" evidence="8">
    <location>
        <begin position="45"/>
        <end position="65"/>
    </location>
</feature>
<dbReference type="InterPro" id="IPR010968">
    <property type="entry name" value="RnfE"/>
</dbReference>
<keyword evidence="8" id="KW-0997">Cell inner membrane</keyword>
<proteinExistence type="inferred from homology"/>
<gene>
    <name evidence="8" type="primary">rnfE</name>
    <name evidence="10" type="ORF">C667_01633</name>
</gene>
<dbReference type="NCBIfam" id="TIGR01948">
    <property type="entry name" value="rnfE"/>
    <property type="match status" value="1"/>
</dbReference>
<evidence type="ECO:0000256" key="8">
    <source>
        <dbReference type="HAMAP-Rule" id="MF_00478"/>
    </source>
</evidence>
<sequence>MSPQQFREIAWNGLWKQNTGLAQLLGLCPILAVSTSMVNAVSLGLATILVMALSNLAVSALRNFIPYEIRIPVFILIIAALTTVVDLSFNAFFHDLYLVLGIFIPLIVTNCIVLARVEAYAAKNDPLTSTFDGVMMGIGLVWVLAVLGGMRELLGAGTLFSGIEMILPGASAWNVFGDDYPGFLIAILPPGAFFALGVLIAAFNAINVRLAARARRRPPPAPTRTAEPEQDSAEPAAAS</sequence>
<comment type="subunit">
    <text evidence="8">The complex is composed of six subunits: RnfA, RnfB, RnfC, RnfD, RnfE and RnfG.</text>
</comment>
<keyword evidence="11" id="KW-1185">Reference proteome</keyword>
<evidence type="ECO:0000256" key="1">
    <source>
        <dbReference type="ARBA" id="ARBA00004127"/>
    </source>
</evidence>
<keyword evidence="6 8" id="KW-1133">Transmembrane helix</keyword>
<dbReference type="NCBIfam" id="NF009070">
    <property type="entry name" value="PRK12405.1"/>
    <property type="match status" value="1"/>
</dbReference>
<comment type="similarity">
    <text evidence="8">Belongs to the NqrDE/RnfAE family.</text>
</comment>
<accession>N7A3U3</accession>